<dbReference type="AlphaFoldDB" id="A0A9P6ST42"/>
<protein>
    <recommendedName>
        <fullName evidence="3">EF-hand domain-containing protein</fullName>
    </recommendedName>
</protein>
<evidence type="ECO:0000256" key="1">
    <source>
        <dbReference type="ARBA" id="ARBA00022737"/>
    </source>
</evidence>
<dbReference type="EMBL" id="JAAAHW010000691">
    <property type="protein sequence ID" value="KAF9999863.1"/>
    <property type="molecule type" value="Genomic_DNA"/>
</dbReference>
<dbReference type="GO" id="GO:0005509">
    <property type="term" value="F:calcium ion binding"/>
    <property type="evidence" value="ECO:0007669"/>
    <property type="project" value="InterPro"/>
</dbReference>
<dbReference type="InterPro" id="IPR050230">
    <property type="entry name" value="CALM/Myosin/TropC-like"/>
</dbReference>
<dbReference type="PROSITE" id="PS00018">
    <property type="entry name" value="EF_HAND_1"/>
    <property type="match status" value="3"/>
</dbReference>
<dbReference type="InterPro" id="IPR002048">
    <property type="entry name" value="EF_hand_dom"/>
</dbReference>
<name>A0A9P6ST42_9FUNG</name>
<proteinExistence type="predicted"/>
<dbReference type="InterPro" id="IPR011992">
    <property type="entry name" value="EF-hand-dom_pair"/>
</dbReference>
<feature type="domain" description="EF-hand" evidence="3">
    <location>
        <begin position="105"/>
        <end position="137"/>
    </location>
</feature>
<dbReference type="PANTHER" id="PTHR23048">
    <property type="entry name" value="MYOSIN LIGHT CHAIN 1, 3"/>
    <property type="match status" value="1"/>
</dbReference>
<dbReference type="SMART" id="SM00054">
    <property type="entry name" value="EFh"/>
    <property type="match status" value="4"/>
</dbReference>
<keyword evidence="5" id="KW-1185">Reference proteome</keyword>
<evidence type="ECO:0000313" key="4">
    <source>
        <dbReference type="EMBL" id="KAF9999863.1"/>
    </source>
</evidence>
<dbReference type="PANTHER" id="PTHR23048:SF0">
    <property type="entry name" value="CALMODULIN LIKE 3"/>
    <property type="match status" value="1"/>
</dbReference>
<dbReference type="Gene3D" id="1.10.238.10">
    <property type="entry name" value="EF-hand"/>
    <property type="match status" value="2"/>
</dbReference>
<dbReference type="FunFam" id="1.10.238.10:FF:000001">
    <property type="entry name" value="Calmodulin 1"/>
    <property type="match status" value="1"/>
</dbReference>
<dbReference type="Proteomes" id="UP000749646">
    <property type="component" value="Unassembled WGS sequence"/>
</dbReference>
<keyword evidence="1" id="KW-0677">Repeat</keyword>
<evidence type="ECO:0000256" key="2">
    <source>
        <dbReference type="ARBA" id="ARBA00022837"/>
    </source>
</evidence>
<dbReference type="CDD" id="cd00051">
    <property type="entry name" value="EFh"/>
    <property type="match status" value="1"/>
</dbReference>
<sequence length="137" mass="15250">MVDQTTAEFQEAFKLFDKDGDGKISVKELGTVMRSLGQKPTDAEVQDMIKGADTDGNGTLDFPESNSGDPEKELKEAFKVYDKDGDGFITSSELRAVLISIGDKVSEAELHEMMREADKDGDNRISYDEFVRMMKPK</sequence>
<dbReference type="InterPro" id="IPR018247">
    <property type="entry name" value="EF_Hand_1_Ca_BS"/>
</dbReference>
<comment type="caution">
    <text evidence="4">The sequence shown here is derived from an EMBL/GenBank/DDBJ whole genome shotgun (WGS) entry which is preliminary data.</text>
</comment>
<dbReference type="OrthoDB" id="26525at2759"/>
<dbReference type="Pfam" id="PF13499">
    <property type="entry name" value="EF-hand_7"/>
    <property type="match status" value="2"/>
</dbReference>
<reference evidence="4" key="1">
    <citation type="journal article" date="2020" name="Fungal Divers.">
        <title>Resolving the Mortierellaceae phylogeny through synthesis of multi-gene phylogenetics and phylogenomics.</title>
        <authorList>
            <person name="Vandepol N."/>
            <person name="Liber J."/>
            <person name="Desiro A."/>
            <person name="Na H."/>
            <person name="Kennedy M."/>
            <person name="Barry K."/>
            <person name="Grigoriev I.V."/>
            <person name="Miller A.N."/>
            <person name="O'Donnell K."/>
            <person name="Stajich J.E."/>
            <person name="Bonito G."/>
        </authorList>
    </citation>
    <scope>NUCLEOTIDE SEQUENCE</scope>
    <source>
        <strain evidence="4">MES-2147</strain>
    </source>
</reference>
<feature type="domain" description="EF-hand" evidence="3">
    <location>
        <begin position="4"/>
        <end position="39"/>
    </location>
</feature>
<evidence type="ECO:0000259" key="3">
    <source>
        <dbReference type="PROSITE" id="PS50222"/>
    </source>
</evidence>
<gene>
    <name evidence="4" type="ORF">BGZ65_004844</name>
</gene>
<accession>A0A9P6ST42</accession>
<organism evidence="4 5">
    <name type="scientific">Modicella reniformis</name>
    <dbReference type="NCBI Taxonomy" id="1440133"/>
    <lineage>
        <taxon>Eukaryota</taxon>
        <taxon>Fungi</taxon>
        <taxon>Fungi incertae sedis</taxon>
        <taxon>Mucoromycota</taxon>
        <taxon>Mortierellomycotina</taxon>
        <taxon>Mortierellomycetes</taxon>
        <taxon>Mortierellales</taxon>
        <taxon>Mortierellaceae</taxon>
        <taxon>Modicella</taxon>
    </lineage>
</organism>
<dbReference type="SUPFAM" id="SSF47473">
    <property type="entry name" value="EF-hand"/>
    <property type="match status" value="1"/>
</dbReference>
<keyword evidence="2" id="KW-0106">Calcium</keyword>
<dbReference type="GO" id="GO:0016460">
    <property type="term" value="C:myosin II complex"/>
    <property type="evidence" value="ECO:0007669"/>
    <property type="project" value="TreeGrafter"/>
</dbReference>
<feature type="domain" description="EF-hand" evidence="3">
    <location>
        <begin position="69"/>
        <end position="104"/>
    </location>
</feature>
<evidence type="ECO:0000313" key="5">
    <source>
        <dbReference type="Proteomes" id="UP000749646"/>
    </source>
</evidence>
<dbReference type="PROSITE" id="PS50222">
    <property type="entry name" value="EF_HAND_2"/>
    <property type="match status" value="3"/>
</dbReference>